<protein>
    <submittedName>
        <fullName evidence="2">Uncharacterized protein</fullName>
    </submittedName>
</protein>
<name>A0A3N4HF18_ASCIM</name>
<accession>A0A3N4HF18</accession>
<evidence type="ECO:0000256" key="1">
    <source>
        <dbReference type="SAM" id="MobiDB-lite"/>
    </source>
</evidence>
<evidence type="ECO:0000313" key="2">
    <source>
        <dbReference type="EMBL" id="RPA71021.1"/>
    </source>
</evidence>
<dbReference type="AlphaFoldDB" id="A0A3N4HF18"/>
<gene>
    <name evidence="2" type="ORF">BJ508DRAFT_315986</name>
</gene>
<organism evidence="2 3">
    <name type="scientific">Ascobolus immersus RN42</name>
    <dbReference type="NCBI Taxonomy" id="1160509"/>
    <lineage>
        <taxon>Eukaryota</taxon>
        <taxon>Fungi</taxon>
        <taxon>Dikarya</taxon>
        <taxon>Ascomycota</taxon>
        <taxon>Pezizomycotina</taxon>
        <taxon>Pezizomycetes</taxon>
        <taxon>Pezizales</taxon>
        <taxon>Ascobolaceae</taxon>
        <taxon>Ascobolus</taxon>
    </lineage>
</organism>
<evidence type="ECO:0000313" key="3">
    <source>
        <dbReference type="Proteomes" id="UP000275078"/>
    </source>
</evidence>
<sequence>MASSSSDNQFLEPVQDGFLYRRSSEFAQNLATLNNWLTENVADILVAIDKKAKDGVTPDGLLKNTSGDQVESDKLIDESELEDSSSGKSDTTEMAEPTIPNLATGYQWPSQLDLFRELRKLCKYDRNGKPVRDFYELRRKLNRDLLIHQHTRGYLHDLGDEVKKAIFEENYTEYWCNVVRFMGVPANRSGGLDKKARLVMTRLIYRAAKELKKNPDPPVAESATK</sequence>
<reference evidence="2 3" key="1">
    <citation type="journal article" date="2018" name="Nat. Ecol. Evol.">
        <title>Pezizomycetes genomes reveal the molecular basis of ectomycorrhizal truffle lifestyle.</title>
        <authorList>
            <person name="Murat C."/>
            <person name="Payen T."/>
            <person name="Noel B."/>
            <person name="Kuo A."/>
            <person name="Morin E."/>
            <person name="Chen J."/>
            <person name="Kohler A."/>
            <person name="Krizsan K."/>
            <person name="Balestrini R."/>
            <person name="Da Silva C."/>
            <person name="Montanini B."/>
            <person name="Hainaut M."/>
            <person name="Levati E."/>
            <person name="Barry K.W."/>
            <person name="Belfiori B."/>
            <person name="Cichocki N."/>
            <person name="Clum A."/>
            <person name="Dockter R.B."/>
            <person name="Fauchery L."/>
            <person name="Guy J."/>
            <person name="Iotti M."/>
            <person name="Le Tacon F."/>
            <person name="Lindquist E.A."/>
            <person name="Lipzen A."/>
            <person name="Malagnac F."/>
            <person name="Mello A."/>
            <person name="Molinier V."/>
            <person name="Miyauchi S."/>
            <person name="Poulain J."/>
            <person name="Riccioni C."/>
            <person name="Rubini A."/>
            <person name="Sitrit Y."/>
            <person name="Splivallo R."/>
            <person name="Traeger S."/>
            <person name="Wang M."/>
            <person name="Zifcakova L."/>
            <person name="Wipf D."/>
            <person name="Zambonelli A."/>
            <person name="Paolocci F."/>
            <person name="Nowrousian M."/>
            <person name="Ottonello S."/>
            <person name="Baldrian P."/>
            <person name="Spatafora J.W."/>
            <person name="Henrissat B."/>
            <person name="Nagy L.G."/>
            <person name="Aury J.M."/>
            <person name="Wincker P."/>
            <person name="Grigoriev I.V."/>
            <person name="Bonfante P."/>
            <person name="Martin F.M."/>
        </authorList>
    </citation>
    <scope>NUCLEOTIDE SEQUENCE [LARGE SCALE GENOMIC DNA]</scope>
    <source>
        <strain evidence="2 3">RN42</strain>
    </source>
</reference>
<dbReference type="Proteomes" id="UP000275078">
    <property type="component" value="Unassembled WGS sequence"/>
</dbReference>
<feature type="region of interest" description="Disordered" evidence="1">
    <location>
        <begin position="57"/>
        <end position="100"/>
    </location>
</feature>
<proteinExistence type="predicted"/>
<dbReference type="EMBL" id="ML119987">
    <property type="protein sequence ID" value="RPA71021.1"/>
    <property type="molecule type" value="Genomic_DNA"/>
</dbReference>
<keyword evidence="3" id="KW-1185">Reference proteome</keyword>